<proteinExistence type="predicted"/>
<keyword evidence="1" id="KW-0472">Membrane</keyword>
<organism evidence="2 3">
    <name type="scientific">Thermoflexus hugenholtzii JAD2</name>
    <dbReference type="NCBI Taxonomy" id="877466"/>
    <lineage>
        <taxon>Bacteria</taxon>
        <taxon>Bacillati</taxon>
        <taxon>Chloroflexota</taxon>
        <taxon>Thermoflexia</taxon>
        <taxon>Thermoflexales</taxon>
        <taxon>Thermoflexaceae</taxon>
        <taxon>Thermoflexus</taxon>
    </lineage>
</organism>
<feature type="transmembrane region" description="Helical" evidence="1">
    <location>
        <begin position="103"/>
        <end position="121"/>
    </location>
</feature>
<evidence type="ECO:0000313" key="2">
    <source>
        <dbReference type="EMBL" id="SNB61713.1"/>
    </source>
</evidence>
<keyword evidence="1" id="KW-1133">Transmembrane helix</keyword>
<dbReference type="InParanoid" id="A0A212QQU9"/>
<dbReference type="EMBL" id="FYEK01000018">
    <property type="protein sequence ID" value="SNB61713.1"/>
    <property type="molecule type" value="Genomic_DNA"/>
</dbReference>
<dbReference type="AlphaFoldDB" id="A0A212QQU9"/>
<sequence length="129" mass="14444">MGGRMWRSHAGAAFGLIGAGGLMALFTLWRLYPDLALARLLMVAGMGLMAWGLLWFPMALLHRRGEEGAPPRWERIWRRSAWGGLGIAALTLLWLQRALRPEWLALFATLLLGAELLWWATEPDAGHIE</sequence>
<reference evidence="3" key="1">
    <citation type="submission" date="2017-06" db="EMBL/GenBank/DDBJ databases">
        <authorList>
            <person name="Varghese N."/>
            <person name="Submissions S."/>
        </authorList>
    </citation>
    <scope>NUCLEOTIDE SEQUENCE [LARGE SCALE GENOMIC DNA]</scope>
    <source>
        <strain evidence="3">JAD2</strain>
    </source>
</reference>
<feature type="transmembrane region" description="Helical" evidence="1">
    <location>
        <begin position="81"/>
        <end position="97"/>
    </location>
</feature>
<evidence type="ECO:0000313" key="3">
    <source>
        <dbReference type="Proteomes" id="UP000197025"/>
    </source>
</evidence>
<dbReference type="Proteomes" id="UP000197025">
    <property type="component" value="Unassembled WGS sequence"/>
</dbReference>
<keyword evidence="3" id="KW-1185">Reference proteome</keyword>
<feature type="transmembrane region" description="Helical" evidence="1">
    <location>
        <begin position="38"/>
        <end position="61"/>
    </location>
</feature>
<protein>
    <submittedName>
        <fullName evidence="2">Uncharacterized protein</fullName>
    </submittedName>
</protein>
<gene>
    <name evidence="2" type="ORF">SAMN02746019_00003700</name>
</gene>
<evidence type="ECO:0000256" key="1">
    <source>
        <dbReference type="SAM" id="Phobius"/>
    </source>
</evidence>
<keyword evidence="1" id="KW-0812">Transmembrane</keyword>
<accession>A0A212QQU9</accession>
<name>A0A212QQU9_9CHLR</name>
<feature type="transmembrane region" description="Helical" evidence="1">
    <location>
        <begin position="12"/>
        <end position="32"/>
    </location>
</feature>